<feature type="compositionally biased region" description="Polar residues" evidence="1">
    <location>
        <begin position="218"/>
        <end position="228"/>
    </location>
</feature>
<dbReference type="RefSeq" id="WP_151107991.1">
    <property type="nucleotide sequence ID" value="NZ_WAEM01000006.1"/>
</dbReference>
<name>A0A7J5ABT6_9FLAO</name>
<sequence length="246" mass="25776">MIKTILFLTKLIVTAFIVLLFSSCKYDINLGNKETGNGNITTQTRFVNNDFQKIEVSSGIEVIIEQTDNKSISVEADENLQKIISTTVENGVLIIKTKKGYNATQTPKVIVKIPSISGINASSGSKISSANTLITNDIKVEADSGSEIKINVEADAISLTTESGGTIIASGKALKLETDSSSGSQINAEQLMANDVLSESSSGSTTTVSPILTLTANASSGSSINYNGTPKKVQSKTSSGGSISKE</sequence>
<reference evidence="3 4" key="1">
    <citation type="submission" date="2019-09" db="EMBL/GenBank/DDBJ databases">
        <title>Flavobacterium sp. nov., isolated from glacier ice.</title>
        <authorList>
            <person name="Liu Q."/>
        </authorList>
    </citation>
    <scope>NUCLEOTIDE SEQUENCE [LARGE SCALE GENOMIC DNA]</scope>
    <source>
        <strain evidence="3 4">NBRC 112527</strain>
    </source>
</reference>
<evidence type="ECO:0000256" key="1">
    <source>
        <dbReference type="SAM" id="MobiDB-lite"/>
    </source>
</evidence>
<evidence type="ECO:0000313" key="4">
    <source>
        <dbReference type="Proteomes" id="UP000490922"/>
    </source>
</evidence>
<organism evidence="3 4">
    <name type="scientific">Flavobacterium luteum</name>
    <dbReference type="NCBI Taxonomy" id="2026654"/>
    <lineage>
        <taxon>Bacteria</taxon>
        <taxon>Pseudomonadati</taxon>
        <taxon>Bacteroidota</taxon>
        <taxon>Flavobacteriia</taxon>
        <taxon>Flavobacteriales</taxon>
        <taxon>Flavobacteriaceae</taxon>
        <taxon>Flavobacterium</taxon>
    </lineage>
</organism>
<evidence type="ECO:0000313" key="3">
    <source>
        <dbReference type="EMBL" id="KAB1155041.1"/>
    </source>
</evidence>
<dbReference type="InterPro" id="IPR021255">
    <property type="entry name" value="DUF2807"/>
</dbReference>
<dbReference type="AlphaFoldDB" id="A0A7J5ABT6"/>
<accession>A0A7J5ABT6</accession>
<dbReference type="EMBL" id="WAEM01000006">
    <property type="protein sequence ID" value="KAB1155041.1"/>
    <property type="molecule type" value="Genomic_DNA"/>
</dbReference>
<protein>
    <submittedName>
        <fullName evidence="3">DUF2807 domain-containing protein</fullName>
    </submittedName>
</protein>
<dbReference type="Pfam" id="PF10988">
    <property type="entry name" value="DUF2807"/>
    <property type="match status" value="1"/>
</dbReference>
<feature type="domain" description="Putative auto-transporter adhesin head GIN" evidence="2">
    <location>
        <begin position="50"/>
        <end position="230"/>
    </location>
</feature>
<dbReference type="Proteomes" id="UP000490922">
    <property type="component" value="Unassembled WGS sequence"/>
</dbReference>
<dbReference type="PROSITE" id="PS51257">
    <property type="entry name" value="PROKAR_LIPOPROTEIN"/>
    <property type="match status" value="1"/>
</dbReference>
<gene>
    <name evidence="3" type="ORF">F6464_11505</name>
</gene>
<keyword evidence="4" id="KW-1185">Reference proteome</keyword>
<comment type="caution">
    <text evidence="3">The sequence shown here is derived from an EMBL/GenBank/DDBJ whole genome shotgun (WGS) entry which is preliminary data.</text>
</comment>
<dbReference type="OrthoDB" id="1422484at2"/>
<feature type="compositionally biased region" description="Polar residues" evidence="1">
    <location>
        <begin position="235"/>
        <end position="246"/>
    </location>
</feature>
<evidence type="ECO:0000259" key="2">
    <source>
        <dbReference type="Pfam" id="PF10988"/>
    </source>
</evidence>
<dbReference type="Gene3D" id="2.160.20.120">
    <property type="match status" value="1"/>
</dbReference>
<feature type="region of interest" description="Disordered" evidence="1">
    <location>
        <begin position="218"/>
        <end position="246"/>
    </location>
</feature>
<proteinExistence type="predicted"/>